<evidence type="ECO:0000313" key="1">
    <source>
        <dbReference type="EMBL" id="MCP2333793.1"/>
    </source>
</evidence>
<keyword evidence="2" id="KW-1185">Reference proteome</keyword>
<dbReference type="EMBL" id="AUBJ02000001">
    <property type="protein sequence ID" value="MCP2333793.1"/>
    <property type="molecule type" value="Genomic_DNA"/>
</dbReference>
<gene>
    <name evidence="1" type="ORF">G443_004063</name>
</gene>
<reference evidence="1 2" key="2">
    <citation type="submission" date="2022-06" db="EMBL/GenBank/DDBJ databases">
        <title>Genomic Encyclopedia of Type Strains, Phase I: the one thousand microbial genomes (KMG-I) project.</title>
        <authorList>
            <person name="Kyrpides N."/>
        </authorList>
    </citation>
    <scope>NUCLEOTIDE SEQUENCE [LARGE SCALE GENOMIC DNA]</scope>
    <source>
        <strain evidence="1 2">DSM 43889</strain>
    </source>
</reference>
<dbReference type="RefSeq" id="WP_155886150.1">
    <property type="nucleotide sequence ID" value="NZ_AUBJ02000001.1"/>
</dbReference>
<name>A0ABT1JNT5_ACTCY</name>
<evidence type="ECO:0000313" key="2">
    <source>
        <dbReference type="Proteomes" id="UP000791080"/>
    </source>
</evidence>
<protein>
    <submittedName>
        <fullName evidence="1">Uncharacterized protein</fullName>
    </submittedName>
</protein>
<proteinExistence type="predicted"/>
<organism evidence="1 2">
    <name type="scientific">Actinoalloteichus caeruleus DSM 43889</name>
    <dbReference type="NCBI Taxonomy" id="1120930"/>
    <lineage>
        <taxon>Bacteria</taxon>
        <taxon>Bacillati</taxon>
        <taxon>Actinomycetota</taxon>
        <taxon>Actinomycetes</taxon>
        <taxon>Pseudonocardiales</taxon>
        <taxon>Pseudonocardiaceae</taxon>
        <taxon>Actinoalloteichus</taxon>
        <taxon>Actinoalloteichus cyanogriseus</taxon>
    </lineage>
</organism>
<sequence length="118" mass="13085">MAITREQALREYPELSCLALIKEAGWDFELMTDDAGELSCVVGYRREKQYLDAVYVYDMTDTVAVRMVLDQAGSRGGIVWQRGGHLADTLNELLELPPPDLWLSPLIAAPAPRSGCLS</sequence>
<comment type="caution">
    <text evidence="1">The sequence shown here is derived from an EMBL/GenBank/DDBJ whole genome shotgun (WGS) entry which is preliminary data.</text>
</comment>
<dbReference type="Proteomes" id="UP000791080">
    <property type="component" value="Unassembled WGS sequence"/>
</dbReference>
<accession>A0ABT1JNT5</accession>
<reference evidence="1 2" key="1">
    <citation type="submission" date="2013-07" db="EMBL/GenBank/DDBJ databases">
        <authorList>
            <consortium name="DOE Joint Genome Institute"/>
            <person name="Reeve W."/>
            <person name="Huntemann M."/>
            <person name="Han J."/>
            <person name="Chen A."/>
            <person name="Kyrpides N."/>
            <person name="Mavromatis K."/>
            <person name="Markowitz V."/>
            <person name="Palaniappan K."/>
            <person name="Ivanova N."/>
            <person name="Schaumberg A."/>
            <person name="Pati A."/>
            <person name="Liolios K."/>
            <person name="Nordberg H.P."/>
            <person name="Cantor M.N."/>
            <person name="Hua S.X."/>
            <person name="Woyke T."/>
        </authorList>
    </citation>
    <scope>NUCLEOTIDE SEQUENCE [LARGE SCALE GENOMIC DNA]</scope>
    <source>
        <strain evidence="1 2">DSM 43889</strain>
    </source>
</reference>